<reference evidence="1" key="3">
    <citation type="submission" date="2025-09" db="UniProtKB">
        <authorList>
            <consortium name="Ensembl"/>
        </authorList>
    </citation>
    <scope>IDENTIFICATION</scope>
</reference>
<accession>A0A2I3HWU8</accession>
<protein>
    <submittedName>
        <fullName evidence="1">Uncharacterized protein</fullName>
    </submittedName>
</protein>
<evidence type="ECO:0000313" key="1">
    <source>
        <dbReference type="Ensembl" id="ENSNLEP00000047961.1"/>
    </source>
</evidence>
<reference evidence="1 2" key="1">
    <citation type="submission" date="2012-10" db="EMBL/GenBank/DDBJ databases">
        <authorList>
            <consortium name="Gibbon Genome Sequencing Consortium"/>
        </authorList>
    </citation>
    <scope>NUCLEOTIDE SEQUENCE [LARGE SCALE GENOMIC DNA]</scope>
</reference>
<reference evidence="1" key="2">
    <citation type="submission" date="2025-08" db="UniProtKB">
        <authorList>
            <consortium name="Ensembl"/>
        </authorList>
    </citation>
    <scope>IDENTIFICATION</scope>
</reference>
<dbReference type="OMA" id="IGCHLRV"/>
<keyword evidence="2" id="KW-1185">Reference proteome</keyword>
<dbReference type="Ensembl" id="ENSNLET00000052588.1">
    <property type="protein sequence ID" value="ENSNLEP00000047961.1"/>
    <property type="gene ID" value="ENSNLEG00000027457.1"/>
</dbReference>
<dbReference type="InParanoid" id="A0A2I3HWU8"/>
<evidence type="ECO:0000313" key="2">
    <source>
        <dbReference type="Proteomes" id="UP000001073"/>
    </source>
</evidence>
<dbReference type="GeneTree" id="ENSGT00910000147792"/>
<name>A0A2I3HWU8_NOMLE</name>
<dbReference type="AlphaFoldDB" id="A0A2I3HWU8"/>
<sequence>MGHTAERLQNSVPHSSCYNCSCQPKPTVGIVKHTQSTGIGCHLRVIWVGEPLVYLLTLPVTQMGPSSHALQRSQHRQCGRRGKVPALCTCQQSERTS</sequence>
<dbReference type="Proteomes" id="UP000001073">
    <property type="component" value="Chromosome 4"/>
</dbReference>
<organism evidence="1 2">
    <name type="scientific">Nomascus leucogenys</name>
    <name type="common">Northern white-cheeked gibbon</name>
    <name type="synonym">Hylobates leucogenys</name>
    <dbReference type="NCBI Taxonomy" id="61853"/>
    <lineage>
        <taxon>Eukaryota</taxon>
        <taxon>Metazoa</taxon>
        <taxon>Chordata</taxon>
        <taxon>Craniata</taxon>
        <taxon>Vertebrata</taxon>
        <taxon>Euteleostomi</taxon>
        <taxon>Mammalia</taxon>
        <taxon>Eutheria</taxon>
        <taxon>Euarchontoglires</taxon>
        <taxon>Primates</taxon>
        <taxon>Haplorrhini</taxon>
        <taxon>Catarrhini</taxon>
        <taxon>Hylobatidae</taxon>
        <taxon>Nomascus</taxon>
    </lineage>
</organism>
<dbReference type="EMBL" id="ADFV01080093">
    <property type="status" value="NOT_ANNOTATED_CDS"/>
    <property type="molecule type" value="Genomic_DNA"/>
</dbReference>
<proteinExistence type="predicted"/>